<comment type="catalytic activity">
    <reaction evidence="9 10 11">
        <text>adenosine(37) in tRNA + dimethylallyl diphosphate = N(6)-dimethylallyladenosine(37) in tRNA + diphosphate</text>
        <dbReference type="Rhea" id="RHEA:26482"/>
        <dbReference type="Rhea" id="RHEA-COMP:10162"/>
        <dbReference type="Rhea" id="RHEA-COMP:10375"/>
        <dbReference type="ChEBI" id="CHEBI:33019"/>
        <dbReference type="ChEBI" id="CHEBI:57623"/>
        <dbReference type="ChEBI" id="CHEBI:74411"/>
        <dbReference type="ChEBI" id="CHEBI:74415"/>
        <dbReference type="EC" id="2.5.1.75"/>
    </reaction>
</comment>
<dbReference type="FunFam" id="1.10.20.140:FF:000001">
    <property type="entry name" value="tRNA dimethylallyltransferase"/>
    <property type="match status" value="1"/>
</dbReference>
<dbReference type="PANTHER" id="PTHR11088">
    <property type="entry name" value="TRNA DIMETHYLALLYLTRANSFERASE"/>
    <property type="match status" value="1"/>
</dbReference>
<dbReference type="SUPFAM" id="SSF52540">
    <property type="entry name" value="P-loop containing nucleoside triphosphate hydrolases"/>
    <property type="match status" value="2"/>
</dbReference>
<comment type="similarity">
    <text evidence="3 10 13">Belongs to the IPP transferase family.</text>
</comment>
<dbReference type="GO" id="GO:0006400">
    <property type="term" value="P:tRNA modification"/>
    <property type="evidence" value="ECO:0007669"/>
    <property type="project" value="TreeGrafter"/>
</dbReference>
<evidence type="ECO:0000313" key="15">
    <source>
        <dbReference type="Proteomes" id="UP000182347"/>
    </source>
</evidence>
<keyword evidence="15" id="KW-1185">Reference proteome</keyword>
<feature type="region of interest" description="Interaction with substrate tRNA" evidence="10">
    <location>
        <begin position="35"/>
        <end position="38"/>
    </location>
</feature>
<dbReference type="InterPro" id="IPR018022">
    <property type="entry name" value="IPT"/>
</dbReference>
<evidence type="ECO:0000313" key="14">
    <source>
        <dbReference type="EMBL" id="SDL71650.1"/>
    </source>
</evidence>
<name>A0A1G9MBK4_9BACI</name>
<keyword evidence="4 10" id="KW-0808">Transferase</keyword>
<evidence type="ECO:0000256" key="12">
    <source>
        <dbReference type="RuleBase" id="RU003784"/>
    </source>
</evidence>
<feature type="binding site" evidence="10">
    <location>
        <begin position="10"/>
        <end position="17"/>
    </location>
    <ligand>
        <name>ATP</name>
        <dbReference type="ChEBI" id="CHEBI:30616"/>
    </ligand>
</feature>
<evidence type="ECO:0000256" key="11">
    <source>
        <dbReference type="RuleBase" id="RU003783"/>
    </source>
</evidence>
<evidence type="ECO:0000256" key="8">
    <source>
        <dbReference type="ARBA" id="ARBA00022842"/>
    </source>
</evidence>
<comment type="cofactor">
    <cofactor evidence="1 10">
        <name>Mg(2+)</name>
        <dbReference type="ChEBI" id="CHEBI:18420"/>
    </cofactor>
</comment>
<dbReference type="STRING" id="482461.SAMN05216244_0521"/>
<dbReference type="OrthoDB" id="9776390at2"/>
<keyword evidence="7 10" id="KW-0067">ATP-binding</keyword>
<dbReference type="GO" id="GO:0005524">
    <property type="term" value="F:ATP binding"/>
    <property type="evidence" value="ECO:0007669"/>
    <property type="project" value="UniProtKB-UniRule"/>
</dbReference>
<evidence type="ECO:0000256" key="2">
    <source>
        <dbReference type="ARBA" id="ARBA00003213"/>
    </source>
</evidence>
<reference evidence="15" key="1">
    <citation type="submission" date="2016-10" db="EMBL/GenBank/DDBJ databases">
        <authorList>
            <person name="Varghese N."/>
            <person name="Submissions S."/>
        </authorList>
    </citation>
    <scope>NUCLEOTIDE SEQUENCE [LARGE SCALE GENOMIC DNA]</scope>
    <source>
        <strain evidence="15">CGMCC 1.6199</strain>
    </source>
</reference>
<dbReference type="HAMAP" id="MF_00185">
    <property type="entry name" value="IPP_trans"/>
    <property type="match status" value="1"/>
</dbReference>
<organism evidence="14 15">
    <name type="scientific">Sediminibacillus halophilus</name>
    <dbReference type="NCBI Taxonomy" id="482461"/>
    <lineage>
        <taxon>Bacteria</taxon>
        <taxon>Bacillati</taxon>
        <taxon>Bacillota</taxon>
        <taxon>Bacilli</taxon>
        <taxon>Bacillales</taxon>
        <taxon>Bacillaceae</taxon>
        <taxon>Sediminibacillus</taxon>
    </lineage>
</organism>
<dbReference type="EC" id="2.5.1.75" evidence="10"/>
<evidence type="ECO:0000256" key="6">
    <source>
        <dbReference type="ARBA" id="ARBA00022741"/>
    </source>
</evidence>
<evidence type="ECO:0000256" key="9">
    <source>
        <dbReference type="ARBA" id="ARBA00049563"/>
    </source>
</evidence>
<evidence type="ECO:0000256" key="4">
    <source>
        <dbReference type="ARBA" id="ARBA00022679"/>
    </source>
</evidence>
<evidence type="ECO:0000256" key="5">
    <source>
        <dbReference type="ARBA" id="ARBA00022694"/>
    </source>
</evidence>
<dbReference type="Gene3D" id="3.40.50.300">
    <property type="entry name" value="P-loop containing nucleotide triphosphate hydrolases"/>
    <property type="match status" value="1"/>
</dbReference>
<dbReference type="PANTHER" id="PTHR11088:SF60">
    <property type="entry name" value="TRNA DIMETHYLALLYLTRANSFERASE"/>
    <property type="match status" value="1"/>
</dbReference>
<proteinExistence type="inferred from homology"/>
<dbReference type="InterPro" id="IPR039657">
    <property type="entry name" value="Dimethylallyltransferase"/>
</dbReference>
<keyword evidence="8 10" id="KW-0460">Magnesium</keyword>
<dbReference type="GO" id="GO:0052381">
    <property type="term" value="F:tRNA dimethylallyltransferase activity"/>
    <property type="evidence" value="ECO:0007669"/>
    <property type="project" value="UniProtKB-UniRule"/>
</dbReference>
<dbReference type="RefSeq" id="WP_074597301.1">
    <property type="nucleotide sequence ID" value="NZ_FNHF01000001.1"/>
</dbReference>
<keyword evidence="5 10" id="KW-0819">tRNA processing</keyword>
<dbReference type="InterPro" id="IPR027417">
    <property type="entry name" value="P-loop_NTPase"/>
</dbReference>
<sequence>MKPVVVAVVGPTAVGKTSLSVEIGRNFSGEVISGDSMQIYRGMDIGTAKITKEETKGVPHHMIDIKHPGETFSVAEFQQKVADYVKDITERNHLPIIAGGTGLYIQAALNGYIFADEKRDDSFHAKLEKEINQYGIDSFYAKLQEVDPEQAEKIHPNNKRRVIRALEVFEKTGKTMSEYQAGQKGDSPYRPIIIGLEMERDLLYQRINERVDVMIETGLVEEVKNLYNQGFANSQSMKAIGYKEIIPYLKGEMTLDEAVDLLKRNSRRFAKRQLTWFKNKMDIHWYTIKTGQKEEQFEIILSDLAGMLEKK</sequence>
<dbReference type="Proteomes" id="UP000182347">
    <property type="component" value="Unassembled WGS sequence"/>
</dbReference>
<feature type="site" description="Interaction with substrate tRNA" evidence="10">
    <location>
        <position position="119"/>
    </location>
</feature>
<evidence type="ECO:0000256" key="13">
    <source>
        <dbReference type="RuleBase" id="RU003785"/>
    </source>
</evidence>
<feature type="binding site" evidence="10">
    <location>
        <begin position="12"/>
        <end position="17"/>
    </location>
    <ligand>
        <name>substrate</name>
    </ligand>
</feature>
<dbReference type="NCBIfam" id="TIGR00174">
    <property type="entry name" value="miaA"/>
    <property type="match status" value="1"/>
</dbReference>
<evidence type="ECO:0000256" key="7">
    <source>
        <dbReference type="ARBA" id="ARBA00022840"/>
    </source>
</evidence>
<accession>A0A1G9MBK4</accession>
<keyword evidence="6 10" id="KW-0547">Nucleotide-binding</keyword>
<dbReference type="Pfam" id="PF01715">
    <property type="entry name" value="IPPT"/>
    <property type="match status" value="1"/>
</dbReference>
<comment type="function">
    <text evidence="2 10 12">Catalyzes the transfer of a dimethylallyl group onto the adenine at position 37 in tRNAs that read codons beginning with uridine, leading to the formation of N6-(dimethylallyl)adenosine (i(6)A).</text>
</comment>
<protein>
    <recommendedName>
        <fullName evidence="10">tRNA dimethylallyltransferase</fullName>
        <ecNumber evidence="10">2.5.1.75</ecNumber>
    </recommendedName>
    <alternativeName>
        <fullName evidence="10">Dimethylallyl diphosphate:tRNA dimethylallyltransferase</fullName>
        <shortName evidence="10">DMAPP:tRNA dimethylallyltransferase</shortName>
        <shortName evidence="10">DMATase</shortName>
    </alternativeName>
    <alternativeName>
        <fullName evidence="10">Isopentenyl-diphosphate:tRNA isopentenyltransferase</fullName>
        <shortName evidence="10">IPP transferase</shortName>
        <shortName evidence="10">IPPT</shortName>
        <shortName evidence="10">IPTase</shortName>
    </alternativeName>
</protein>
<comment type="subunit">
    <text evidence="10">Monomer.</text>
</comment>
<dbReference type="EMBL" id="FNHF01000001">
    <property type="protein sequence ID" value="SDL71650.1"/>
    <property type="molecule type" value="Genomic_DNA"/>
</dbReference>
<evidence type="ECO:0000256" key="3">
    <source>
        <dbReference type="ARBA" id="ARBA00005842"/>
    </source>
</evidence>
<dbReference type="AlphaFoldDB" id="A0A1G9MBK4"/>
<evidence type="ECO:0000256" key="1">
    <source>
        <dbReference type="ARBA" id="ARBA00001946"/>
    </source>
</evidence>
<evidence type="ECO:0000256" key="10">
    <source>
        <dbReference type="HAMAP-Rule" id="MF_00185"/>
    </source>
</evidence>
<feature type="site" description="Interaction with substrate tRNA" evidence="10">
    <location>
        <position position="101"/>
    </location>
</feature>
<dbReference type="Gene3D" id="1.10.20.140">
    <property type="match status" value="1"/>
</dbReference>
<comment type="caution">
    <text evidence="10">Lacks conserved residue(s) required for the propagation of feature annotation.</text>
</comment>
<gene>
    <name evidence="10" type="primary">miaA</name>
    <name evidence="14" type="ORF">SAMN05216244_0521</name>
</gene>